<keyword evidence="7" id="KW-0406">Ion transport</keyword>
<evidence type="ECO:0000256" key="3">
    <source>
        <dbReference type="ARBA" id="ARBA00022448"/>
    </source>
</evidence>
<evidence type="ECO:0000256" key="9">
    <source>
        <dbReference type="SAM" id="Phobius"/>
    </source>
</evidence>
<comment type="similarity">
    <text evidence="2">Belongs to the cation diffusion facilitator (CDF) transporter (TC 2.A.4) family. SLC30A subfamily.</text>
</comment>
<dbReference type="InterPro" id="IPR027469">
    <property type="entry name" value="Cation_efflux_TMD_sf"/>
</dbReference>
<dbReference type="InterPro" id="IPR027470">
    <property type="entry name" value="Cation_efflux_CTD"/>
</dbReference>
<evidence type="ECO:0000256" key="8">
    <source>
        <dbReference type="ARBA" id="ARBA00023136"/>
    </source>
</evidence>
<dbReference type="InterPro" id="IPR002524">
    <property type="entry name" value="Cation_efflux"/>
</dbReference>
<dbReference type="PANTHER" id="PTHR11562">
    <property type="entry name" value="CATION EFFLUX PROTEIN/ ZINC TRANSPORTER"/>
    <property type="match status" value="1"/>
</dbReference>
<gene>
    <name evidence="12" type="ORF">SAMN05444278_103128</name>
</gene>
<dbReference type="InterPro" id="IPR036837">
    <property type="entry name" value="Cation_efflux_CTD_sf"/>
</dbReference>
<feature type="domain" description="Cation efflux protein cytoplasmic" evidence="11">
    <location>
        <begin position="206"/>
        <end position="282"/>
    </location>
</feature>
<dbReference type="SUPFAM" id="SSF160240">
    <property type="entry name" value="Cation efflux protein cytoplasmic domain-like"/>
    <property type="match status" value="1"/>
</dbReference>
<dbReference type="InterPro" id="IPR058533">
    <property type="entry name" value="Cation_efflux_TM"/>
</dbReference>
<feature type="transmembrane region" description="Helical" evidence="9">
    <location>
        <begin position="145"/>
        <end position="165"/>
    </location>
</feature>
<dbReference type="AlphaFoldDB" id="A0A1M4UWC6"/>
<name>A0A1M4UWC6_9FLAO</name>
<proteinExistence type="inferred from homology"/>
<feature type="transmembrane region" description="Helical" evidence="9">
    <location>
        <begin position="171"/>
        <end position="194"/>
    </location>
</feature>
<evidence type="ECO:0000256" key="7">
    <source>
        <dbReference type="ARBA" id="ARBA00023065"/>
    </source>
</evidence>
<dbReference type="OrthoDB" id="9809646at2"/>
<evidence type="ECO:0000313" key="13">
    <source>
        <dbReference type="Proteomes" id="UP000184462"/>
    </source>
</evidence>
<evidence type="ECO:0000256" key="6">
    <source>
        <dbReference type="ARBA" id="ARBA00022989"/>
    </source>
</evidence>
<evidence type="ECO:0000256" key="2">
    <source>
        <dbReference type="ARBA" id="ARBA00008873"/>
    </source>
</evidence>
<keyword evidence="8 9" id="KW-0472">Membrane</keyword>
<evidence type="ECO:0000259" key="10">
    <source>
        <dbReference type="Pfam" id="PF01545"/>
    </source>
</evidence>
<keyword evidence="5" id="KW-0862">Zinc</keyword>
<sequence length="295" mass="32801">MTHHHHSQKKLGVSILLNIGITLAQIIGGLLSGSLALLSDALHNFTDVVSLIISYVAANFSKKDASLGKTFGYKRAEIIAAFINASTLIVIAIILIIEAVERFLKPQSIDSTLVIWLSVLAIVGNGLSVLLLLNDRKKNMNLASAYAHLFTDMLASVAVLIGGLLMKFYSLFWVDSFLTAAIAIYLIIVGIKLLRNSFSVLMLFTPESIEIDELVNDINQLDHVKHMHHVHIWQLNEAEIHLEAEIDLSEDISITEFEAILEQIEVTLLEKYGINHINIQPEFNKTDDKNIIVQD</sequence>
<accession>A0A1M4UWC6</accession>
<reference evidence="12 13" key="1">
    <citation type="submission" date="2016-11" db="EMBL/GenBank/DDBJ databases">
        <authorList>
            <person name="Jaros S."/>
            <person name="Januszkiewicz K."/>
            <person name="Wedrychowicz H."/>
        </authorList>
    </citation>
    <scope>NUCLEOTIDE SEQUENCE [LARGE SCALE GENOMIC DNA]</scope>
    <source>
        <strain evidence="12 13">DSM 25661</strain>
    </source>
</reference>
<keyword evidence="5" id="KW-0864">Zinc transport</keyword>
<feature type="transmembrane region" description="Helical" evidence="9">
    <location>
        <begin position="12"/>
        <end position="35"/>
    </location>
</feature>
<keyword evidence="4 9" id="KW-0812">Transmembrane</keyword>
<comment type="subcellular location">
    <subcellularLocation>
        <location evidence="1">Membrane</location>
        <topology evidence="1">Multi-pass membrane protein</topology>
    </subcellularLocation>
</comment>
<dbReference type="Gene3D" id="1.20.1510.10">
    <property type="entry name" value="Cation efflux protein transmembrane domain"/>
    <property type="match status" value="1"/>
</dbReference>
<feature type="transmembrane region" description="Helical" evidence="9">
    <location>
        <begin position="41"/>
        <end position="58"/>
    </location>
</feature>
<dbReference type="Pfam" id="PF16916">
    <property type="entry name" value="ZT_dimer"/>
    <property type="match status" value="1"/>
</dbReference>
<evidence type="ECO:0000259" key="11">
    <source>
        <dbReference type="Pfam" id="PF16916"/>
    </source>
</evidence>
<dbReference type="STRING" id="1155689.SAMN05444278_103128"/>
<feature type="transmembrane region" description="Helical" evidence="9">
    <location>
        <begin position="78"/>
        <end position="97"/>
    </location>
</feature>
<evidence type="ECO:0000256" key="5">
    <source>
        <dbReference type="ARBA" id="ARBA00022906"/>
    </source>
</evidence>
<dbReference type="GO" id="GO:0005886">
    <property type="term" value="C:plasma membrane"/>
    <property type="evidence" value="ECO:0007669"/>
    <property type="project" value="TreeGrafter"/>
</dbReference>
<dbReference type="GO" id="GO:0005385">
    <property type="term" value="F:zinc ion transmembrane transporter activity"/>
    <property type="evidence" value="ECO:0007669"/>
    <property type="project" value="TreeGrafter"/>
</dbReference>
<evidence type="ECO:0000256" key="4">
    <source>
        <dbReference type="ARBA" id="ARBA00022692"/>
    </source>
</evidence>
<dbReference type="PANTHER" id="PTHR11562:SF17">
    <property type="entry name" value="RE54080P-RELATED"/>
    <property type="match status" value="1"/>
</dbReference>
<dbReference type="Proteomes" id="UP000184462">
    <property type="component" value="Unassembled WGS sequence"/>
</dbReference>
<evidence type="ECO:0000256" key="1">
    <source>
        <dbReference type="ARBA" id="ARBA00004141"/>
    </source>
</evidence>
<evidence type="ECO:0000313" key="12">
    <source>
        <dbReference type="EMBL" id="SHE60900.1"/>
    </source>
</evidence>
<keyword evidence="6 9" id="KW-1133">Transmembrane helix</keyword>
<protein>
    <submittedName>
        <fullName evidence="12">Cobalt-zinc-cadmium efflux system protein</fullName>
    </submittedName>
</protein>
<dbReference type="EMBL" id="FQTW01000003">
    <property type="protein sequence ID" value="SHE60900.1"/>
    <property type="molecule type" value="Genomic_DNA"/>
</dbReference>
<organism evidence="12 13">
    <name type="scientific">Psychroflexus salarius</name>
    <dbReference type="NCBI Taxonomy" id="1155689"/>
    <lineage>
        <taxon>Bacteria</taxon>
        <taxon>Pseudomonadati</taxon>
        <taxon>Bacteroidota</taxon>
        <taxon>Flavobacteriia</taxon>
        <taxon>Flavobacteriales</taxon>
        <taxon>Flavobacteriaceae</taxon>
        <taxon>Psychroflexus</taxon>
    </lineage>
</organism>
<dbReference type="InterPro" id="IPR050681">
    <property type="entry name" value="CDF/SLC30A"/>
</dbReference>
<dbReference type="RefSeq" id="WP_073192578.1">
    <property type="nucleotide sequence ID" value="NZ_FQTW01000003.1"/>
</dbReference>
<dbReference type="NCBIfam" id="TIGR01297">
    <property type="entry name" value="CDF"/>
    <property type="match status" value="1"/>
</dbReference>
<keyword evidence="3" id="KW-0813">Transport</keyword>
<keyword evidence="13" id="KW-1185">Reference proteome</keyword>
<dbReference type="Pfam" id="PF01545">
    <property type="entry name" value="Cation_efflux"/>
    <property type="match status" value="1"/>
</dbReference>
<dbReference type="SUPFAM" id="SSF161111">
    <property type="entry name" value="Cation efflux protein transmembrane domain-like"/>
    <property type="match status" value="1"/>
</dbReference>
<feature type="domain" description="Cation efflux protein transmembrane" evidence="10">
    <location>
        <begin position="13"/>
        <end position="202"/>
    </location>
</feature>
<feature type="transmembrane region" description="Helical" evidence="9">
    <location>
        <begin position="113"/>
        <end position="133"/>
    </location>
</feature>